<reference evidence="1 2" key="1">
    <citation type="submission" date="2024-04" db="EMBL/GenBank/DDBJ databases">
        <title>Aurantiacibacter sp. DGU6 16S ribosomal RNA gene Genome sequencing and assembly.</title>
        <authorList>
            <person name="Park S."/>
        </authorList>
    </citation>
    <scope>NUCLEOTIDE SEQUENCE [LARGE SCALE GENOMIC DNA]</scope>
    <source>
        <strain evidence="1 2">DGU6</strain>
    </source>
</reference>
<gene>
    <name evidence="1" type="ORF">AAEO60_15730</name>
</gene>
<evidence type="ECO:0000313" key="1">
    <source>
        <dbReference type="EMBL" id="MEL1252127.1"/>
    </source>
</evidence>
<dbReference type="Proteomes" id="UP001497045">
    <property type="component" value="Unassembled WGS sequence"/>
</dbReference>
<proteinExistence type="predicted"/>
<evidence type="ECO:0000313" key="2">
    <source>
        <dbReference type="Proteomes" id="UP001497045"/>
    </source>
</evidence>
<keyword evidence="2" id="KW-1185">Reference proteome</keyword>
<accession>A0ABU9IK96</accession>
<sequence length="55" mass="6423">MIAMVLVVGWALSENDDAGSDGSIFTVIRRWVADRPKRLSYRRDKKGRFRKVWRG</sequence>
<organism evidence="1 2">
    <name type="scientific">Aurantiacibacter gilvus</name>
    <dbReference type="NCBI Taxonomy" id="3139141"/>
    <lineage>
        <taxon>Bacteria</taxon>
        <taxon>Pseudomonadati</taxon>
        <taxon>Pseudomonadota</taxon>
        <taxon>Alphaproteobacteria</taxon>
        <taxon>Sphingomonadales</taxon>
        <taxon>Erythrobacteraceae</taxon>
        <taxon>Aurantiacibacter</taxon>
    </lineage>
</organism>
<dbReference type="RefSeq" id="WP_341674661.1">
    <property type="nucleotide sequence ID" value="NZ_JBBYHV010000002.1"/>
</dbReference>
<name>A0ABU9IK96_9SPHN</name>
<dbReference type="EMBL" id="JBBYHV010000002">
    <property type="protein sequence ID" value="MEL1252127.1"/>
    <property type="molecule type" value="Genomic_DNA"/>
</dbReference>
<comment type="caution">
    <text evidence="1">The sequence shown here is derived from an EMBL/GenBank/DDBJ whole genome shotgun (WGS) entry which is preliminary data.</text>
</comment>
<protein>
    <submittedName>
        <fullName evidence="1">Uncharacterized protein</fullName>
    </submittedName>
</protein>